<comment type="caution">
    <text evidence="1">The sequence shown here is derived from an EMBL/GenBank/DDBJ whole genome shotgun (WGS) entry which is preliminary data.</text>
</comment>
<organism evidence="1 2">
    <name type="scientific">Flavobacterium amnicola</name>
    <dbReference type="NCBI Taxonomy" id="2506422"/>
    <lineage>
        <taxon>Bacteria</taxon>
        <taxon>Pseudomonadati</taxon>
        <taxon>Bacteroidota</taxon>
        <taxon>Flavobacteriia</taxon>
        <taxon>Flavobacteriales</taxon>
        <taxon>Flavobacteriaceae</taxon>
        <taxon>Flavobacterium</taxon>
    </lineage>
</organism>
<dbReference type="AlphaFoldDB" id="A0A4Q1K0J9"/>
<dbReference type="EMBL" id="SBKO01000005">
    <property type="protein sequence ID" value="RXR17347.1"/>
    <property type="molecule type" value="Genomic_DNA"/>
</dbReference>
<sequence>MTHKDKLEELCQDFAKKLQAYVKGDDLISKINGFGDVLELEHYQKAYQEFQNASNDYHNFAFYIIKNKIDLDTEFLN</sequence>
<dbReference type="RefSeq" id="WP_129436465.1">
    <property type="nucleotide sequence ID" value="NZ_SBKO01000005.1"/>
</dbReference>
<accession>A0A4Q1K0J9</accession>
<proteinExistence type="predicted"/>
<gene>
    <name evidence="1" type="ORF">EQG63_11200</name>
</gene>
<name>A0A4Q1K0J9_9FLAO</name>
<evidence type="ECO:0000313" key="2">
    <source>
        <dbReference type="Proteomes" id="UP000290283"/>
    </source>
</evidence>
<evidence type="ECO:0000313" key="1">
    <source>
        <dbReference type="EMBL" id="RXR17347.1"/>
    </source>
</evidence>
<dbReference type="Proteomes" id="UP000290283">
    <property type="component" value="Unassembled WGS sequence"/>
</dbReference>
<protein>
    <submittedName>
        <fullName evidence="1">Uncharacterized protein</fullName>
    </submittedName>
</protein>
<reference evidence="2" key="1">
    <citation type="submission" date="2019-01" db="EMBL/GenBank/DDBJ databases">
        <title>Cytophagaceae bacterium strain CAR-16.</title>
        <authorList>
            <person name="Chen W.-M."/>
        </authorList>
    </citation>
    <scope>NUCLEOTIDE SEQUENCE [LARGE SCALE GENOMIC DNA]</scope>
    <source>
        <strain evidence="2">LLJ-11</strain>
    </source>
</reference>
<keyword evidence="2" id="KW-1185">Reference proteome</keyword>